<proteinExistence type="predicted"/>
<evidence type="ECO:0008006" key="3">
    <source>
        <dbReference type="Google" id="ProtNLM"/>
    </source>
</evidence>
<evidence type="ECO:0000313" key="2">
    <source>
        <dbReference type="Proteomes" id="UP000627984"/>
    </source>
</evidence>
<evidence type="ECO:0000313" key="1">
    <source>
        <dbReference type="EMBL" id="GGK87538.1"/>
    </source>
</evidence>
<dbReference type="EMBL" id="BMQD01000019">
    <property type="protein sequence ID" value="GGK87538.1"/>
    <property type="molecule type" value="Genomic_DNA"/>
</dbReference>
<organism evidence="1 2">
    <name type="scientific">Planomonospora parontospora</name>
    <dbReference type="NCBI Taxonomy" id="58119"/>
    <lineage>
        <taxon>Bacteria</taxon>
        <taxon>Bacillati</taxon>
        <taxon>Actinomycetota</taxon>
        <taxon>Actinomycetes</taxon>
        <taxon>Streptosporangiales</taxon>
        <taxon>Streptosporangiaceae</taxon>
        <taxon>Planomonospora</taxon>
    </lineage>
</organism>
<protein>
    <recommendedName>
        <fullName evidence="3">FXSXX-COOH protein</fullName>
    </recommendedName>
</protein>
<reference evidence="1" key="1">
    <citation type="journal article" date="2014" name="Int. J. Syst. Evol. Microbiol.">
        <title>Complete genome sequence of Corynebacterium casei LMG S-19264T (=DSM 44701T), isolated from a smear-ripened cheese.</title>
        <authorList>
            <consortium name="US DOE Joint Genome Institute (JGI-PGF)"/>
            <person name="Walter F."/>
            <person name="Albersmeier A."/>
            <person name="Kalinowski J."/>
            <person name="Ruckert C."/>
        </authorList>
    </citation>
    <scope>NUCLEOTIDE SEQUENCE</scope>
    <source>
        <strain evidence="1">JCM 3093</strain>
    </source>
</reference>
<reference evidence="1" key="2">
    <citation type="submission" date="2022-09" db="EMBL/GenBank/DDBJ databases">
        <authorList>
            <person name="Sun Q."/>
            <person name="Ohkuma M."/>
        </authorList>
    </citation>
    <scope>NUCLEOTIDE SEQUENCE</scope>
    <source>
        <strain evidence="1">JCM 3093</strain>
    </source>
</reference>
<dbReference type="Proteomes" id="UP000627984">
    <property type="component" value="Unassembled WGS sequence"/>
</dbReference>
<dbReference type="InterPro" id="IPR026334">
    <property type="entry name" value="FxSxx-COOH"/>
</dbReference>
<sequence length="84" mass="8878">MSREARTGTDAHRTVIGTSTLMQGVRVSEEVADSTTEYGAGLIDVSGLDLHDLDEMGESSLDHALRLLADDENTGPVAGFQSSI</sequence>
<dbReference type="NCBIfam" id="TIGR04268">
    <property type="entry name" value="FxSxx-COOH"/>
    <property type="match status" value="1"/>
</dbReference>
<gene>
    <name evidence="1" type="ORF">GCM10010126_53650</name>
</gene>
<dbReference type="AlphaFoldDB" id="A0AA37BL46"/>
<name>A0AA37BL46_9ACTN</name>
<accession>A0AA37BL46</accession>
<comment type="caution">
    <text evidence="1">The sequence shown here is derived from an EMBL/GenBank/DDBJ whole genome shotgun (WGS) entry which is preliminary data.</text>
</comment>